<organism evidence="2 3">
    <name type="scientific">Brassica napus</name>
    <name type="common">Rape</name>
    <dbReference type="NCBI Taxonomy" id="3708"/>
    <lineage>
        <taxon>Eukaryota</taxon>
        <taxon>Viridiplantae</taxon>
        <taxon>Streptophyta</taxon>
        <taxon>Embryophyta</taxon>
        <taxon>Tracheophyta</taxon>
        <taxon>Spermatophyta</taxon>
        <taxon>Magnoliopsida</taxon>
        <taxon>eudicotyledons</taxon>
        <taxon>Gunneridae</taxon>
        <taxon>Pentapetalae</taxon>
        <taxon>rosids</taxon>
        <taxon>malvids</taxon>
        <taxon>Brassicales</taxon>
        <taxon>Brassicaceae</taxon>
        <taxon>Brassiceae</taxon>
        <taxon>Brassica</taxon>
    </lineage>
</organism>
<name>A0ABQ8C136_BRANA</name>
<feature type="region of interest" description="Disordered" evidence="1">
    <location>
        <begin position="1"/>
        <end position="35"/>
    </location>
</feature>
<reference evidence="2 3" key="1">
    <citation type="submission" date="2021-05" db="EMBL/GenBank/DDBJ databases">
        <title>Genome Assembly of Synthetic Allotetraploid Brassica napus Reveals Homoeologous Exchanges between Subgenomes.</title>
        <authorList>
            <person name="Davis J.T."/>
        </authorList>
    </citation>
    <scope>NUCLEOTIDE SEQUENCE [LARGE SCALE GENOMIC DNA]</scope>
    <source>
        <strain evidence="3">cv. Da-Ae</strain>
        <tissue evidence="2">Seedling</tissue>
    </source>
</reference>
<dbReference type="EMBL" id="JAGKQM010000009">
    <property type="protein sequence ID" value="KAH0910787.1"/>
    <property type="molecule type" value="Genomic_DNA"/>
</dbReference>
<accession>A0ABQ8C136</accession>
<keyword evidence="3" id="KW-1185">Reference proteome</keyword>
<evidence type="ECO:0000313" key="2">
    <source>
        <dbReference type="EMBL" id="KAH0910787.1"/>
    </source>
</evidence>
<evidence type="ECO:0000313" key="3">
    <source>
        <dbReference type="Proteomes" id="UP000824890"/>
    </source>
</evidence>
<comment type="caution">
    <text evidence="2">The sequence shown here is derived from an EMBL/GenBank/DDBJ whole genome shotgun (WGS) entry which is preliminary data.</text>
</comment>
<feature type="compositionally biased region" description="Basic and acidic residues" evidence="1">
    <location>
        <begin position="17"/>
        <end position="27"/>
    </location>
</feature>
<protein>
    <submittedName>
        <fullName evidence="2">Uncharacterized protein</fullName>
    </submittedName>
</protein>
<evidence type="ECO:0000256" key="1">
    <source>
        <dbReference type="SAM" id="MobiDB-lite"/>
    </source>
</evidence>
<proteinExistence type="predicted"/>
<sequence>MAVNLSHPREANVPGTRGDRSTRDKNYSKPVKLGQDERRKLKTSRIVSVILQLARERLWRDVRLQTSKTGETKNRTKNLILKELENSPIREGVKIGRSSTNSFCFRPNWRNPVASIAFNSFPFTRSGLDQSMSFGRFRLDLRVCIVGLSTPFC</sequence>
<dbReference type="Proteomes" id="UP000824890">
    <property type="component" value="Unassembled WGS sequence"/>
</dbReference>
<gene>
    <name evidence="2" type="ORF">HID58_034108</name>
</gene>